<comment type="cofactor">
    <cofactor evidence="2">
        <name>Mn(2+)</name>
        <dbReference type="ChEBI" id="CHEBI:29035"/>
    </cofactor>
    <text evidence="2">The Mn(2+) ion enhances activity.</text>
</comment>
<proteinExistence type="predicted"/>
<feature type="binding site" evidence="2">
    <location>
        <position position="362"/>
    </location>
    <ligand>
        <name>Mn(2+)</name>
        <dbReference type="ChEBI" id="CHEBI:29035"/>
        <label>2</label>
    </ligand>
</feature>
<dbReference type="EMBL" id="QYBC01000005">
    <property type="protein sequence ID" value="RYB06108.1"/>
    <property type="molecule type" value="Genomic_DNA"/>
</dbReference>
<dbReference type="AlphaFoldDB" id="A0A4Q2RHG8"/>
<dbReference type="OrthoDB" id="9777385at2"/>
<name>A0A4Q2RHG8_9HYPH</name>
<reference evidence="4 5" key="1">
    <citation type="submission" date="2018-09" db="EMBL/GenBank/DDBJ databases">
        <authorList>
            <person name="Grouzdev D.S."/>
            <person name="Krutkina M.S."/>
        </authorList>
    </citation>
    <scope>NUCLEOTIDE SEQUENCE [LARGE SCALE GENOMIC DNA]</scope>
    <source>
        <strain evidence="4 5">RmlP001</strain>
    </source>
</reference>
<dbReference type="InterPro" id="IPR011650">
    <property type="entry name" value="Peptidase_M20_dimer"/>
</dbReference>
<reference evidence="4 5" key="2">
    <citation type="submission" date="2019-02" db="EMBL/GenBank/DDBJ databases">
        <title>'Lichenibacterium ramalinii' gen. nov. sp. nov., 'Lichenibacterium minor' gen. nov. sp. nov.</title>
        <authorList>
            <person name="Pankratov T."/>
        </authorList>
    </citation>
    <scope>NUCLEOTIDE SEQUENCE [LARGE SCALE GENOMIC DNA]</scope>
    <source>
        <strain evidence="4 5">RmlP001</strain>
    </source>
</reference>
<organism evidence="4 5">
    <name type="scientific">Lichenibacterium ramalinae</name>
    <dbReference type="NCBI Taxonomy" id="2316527"/>
    <lineage>
        <taxon>Bacteria</taxon>
        <taxon>Pseudomonadati</taxon>
        <taxon>Pseudomonadota</taxon>
        <taxon>Alphaproteobacteria</taxon>
        <taxon>Hyphomicrobiales</taxon>
        <taxon>Lichenihabitantaceae</taxon>
        <taxon>Lichenibacterium</taxon>
    </lineage>
</organism>
<accession>A0A4Q2RHG8</accession>
<dbReference type="InterPro" id="IPR002933">
    <property type="entry name" value="Peptidase_M20"/>
</dbReference>
<comment type="caution">
    <text evidence="4">The sequence shown here is derived from an EMBL/GenBank/DDBJ whole genome shotgun (WGS) entry which is preliminary data.</text>
</comment>
<feature type="binding site" evidence="2">
    <location>
        <position position="103"/>
    </location>
    <ligand>
        <name>Mn(2+)</name>
        <dbReference type="ChEBI" id="CHEBI:29035"/>
        <label>2</label>
    </ligand>
</feature>
<keyword evidence="5" id="KW-1185">Reference proteome</keyword>
<feature type="binding site" evidence="2">
    <location>
        <position position="105"/>
    </location>
    <ligand>
        <name>Mn(2+)</name>
        <dbReference type="ChEBI" id="CHEBI:29035"/>
        <label>2</label>
    </ligand>
</feature>
<dbReference type="GO" id="GO:0046872">
    <property type="term" value="F:metal ion binding"/>
    <property type="evidence" value="ECO:0007669"/>
    <property type="project" value="UniProtKB-KW"/>
</dbReference>
<dbReference type="InterPro" id="IPR017439">
    <property type="entry name" value="Amidohydrolase"/>
</dbReference>
<dbReference type="Proteomes" id="UP000289411">
    <property type="component" value="Unassembled WGS sequence"/>
</dbReference>
<keyword evidence="2" id="KW-0464">Manganese</keyword>
<feature type="binding site" evidence="2">
    <location>
        <position position="138"/>
    </location>
    <ligand>
        <name>Mn(2+)</name>
        <dbReference type="ChEBI" id="CHEBI:29035"/>
        <label>2</label>
    </ligand>
</feature>
<dbReference type="Gene3D" id="3.40.630.10">
    <property type="entry name" value="Zn peptidases"/>
    <property type="match status" value="1"/>
</dbReference>
<evidence type="ECO:0000313" key="5">
    <source>
        <dbReference type="Proteomes" id="UP000289411"/>
    </source>
</evidence>
<keyword evidence="1 4" id="KW-0378">Hydrolase</keyword>
<dbReference type="PANTHER" id="PTHR11014">
    <property type="entry name" value="PEPTIDASE M20 FAMILY MEMBER"/>
    <property type="match status" value="1"/>
</dbReference>
<dbReference type="InterPro" id="IPR036264">
    <property type="entry name" value="Bact_exopeptidase_dim_dom"/>
</dbReference>
<evidence type="ECO:0000259" key="3">
    <source>
        <dbReference type="Pfam" id="PF07687"/>
    </source>
</evidence>
<gene>
    <name evidence="4" type="ORF">D3272_07950</name>
</gene>
<dbReference type="PANTHER" id="PTHR11014:SF63">
    <property type="entry name" value="METALLOPEPTIDASE, PUTATIVE (AFU_ORTHOLOGUE AFUA_6G09600)-RELATED"/>
    <property type="match status" value="1"/>
</dbReference>
<dbReference type="FunFam" id="3.30.70.360:FF:000001">
    <property type="entry name" value="N-acetyldiaminopimelate deacetylase"/>
    <property type="match status" value="1"/>
</dbReference>
<dbReference type="CDD" id="cd05666">
    <property type="entry name" value="M20_Acy1-like"/>
    <property type="match status" value="1"/>
</dbReference>
<feature type="domain" description="Peptidase M20 dimerisation" evidence="3">
    <location>
        <begin position="186"/>
        <end position="264"/>
    </location>
</feature>
<dbReference type="GO" id="GO:0019877">
    <property type="term" value="P:diaminopimelate biosynthetic process"/>
    <property type="evidence" value="ECO:0007669"/>
    <property type="project" value="UniProtKB-ARBA"/>
</dbReference>
<dbReference type="GO" id="GO:0050118">
    <property type="term" value="F:N-acetyldiaminopimelate deacetylase activity"/>
    <property type="evidence" value="ECO:0007669"/>
    <property type="project" value="UniProtKB-ARBA"/>
</dbReference>
<dbReference type="NCBIfam" id="TIGR01891">
    <property type="entry name" value="amidohydrolases"/>
    <property type="match status" value="1"/>
</dbReference>
<dbReference type="RefSeq" id="WP_129218619.1">
    <property type="nucleotide sequence ID" value="NZ_QYBC01000005.1"/>
</dbReference>
<dbReference type="SUPFAM" id="SSF53187">
    <property type="entry name" value="Zn-dependent exopeptidases"/>
    <property type="match status" value="1"/>
</dbReference>
<sequence>MPILNRIAAFEADMTAWRRDLHLHPELAFAEHRTSAIIQEKLRAFGVDEVITGLAGTGVVGVIRGSEPGAEAIGLRADIDALPIVEATGLPYASQNPGVMHACGHDGHTAMLLGAARYLAETRNFAGTVYVVFQPAEEQGGGGEVMVKEGLFDRCPMDRIFGMHNWPSEPLGTFNWRVGPTMAAVANLSITVRGVGAHGAQPHNGVDPIVVSGAIVSALQSVVARNIRPTESAVMTIGEIKGGNAFNVIPSEVTMRGTARWFSPAVGDLLEEAFGRIVRSTAAAYGAEAEAGFVRTYPALVNDADSTDLARRAAEAVAGRDRVLPMEHPTMGGEDFSFMLDAKAGNYIMLGAAREGDNPQVHHPAFDFNDAVLTTGASYWATLAEQLLPRGGASA</sequence>
<evidence type="ECO:0000256" key="2">
    <source>
        <dbReference type="PIRSR" id="PIRSR005962-1"/>
    </source>
</evidence>
<protein>
    <submittedName>
        <fullName evidence="4">Amidohydrolase</fullName>
    </submittedName>
</protein>
<feature type="binding site" evidence="2">
    <location>
        <position position="164"/>
    </location>
    <ligand>
        <name>Mn(2+)</name>
        <dbReference type="ChEBI" id="CHEBI:29035"/>
        <label>2</label>
    </ligand>
</feature>
<dbReference type="SUPFAM" id="SSF55031">
    <property type="entry name" value="Bacterial exopeptidase dimerisation domain"/>
    <property type="match status" value="1"/>
</dbReference>
<dbReference type="Pfam" id="PF01546">
    <property type="entry name" value="Peptidase_M20"/>
    <property type="match status" value="1"/>
</dbReference>
<keyword evidence="2" id="KW-0479">Metal-binding</keyword>
<dbReference type="Pfam" id="PF07687">
    <property type="entry name" value="M20_dimer"/>
    <property type="match status" value="1"/>
</dbReference>
<dbReference type="Gene3D" id="3.30.70.360">
    <property type="match status" value="1"/>
</dbReference>
<evidence type="ECO:0000313" key="4">
    <source>
        <dbReference type="EMBL" id="RYB06108.1"/>
    </source>
</evidence>
<evidence type="ECO:0000256" key="1">
    <source>
        <dbReference type="ARBA" id="ARBA00022801"/>
    </source>
</evidence>
<dbReference type="PIRSF" id="PIRSF005962">
    <property type="entry name" value="Pept_M20D_amidohydro"/>
    <property type="match status" value="1"/>
</dbReference>